<accession>A0A072U889</accession>
<dbReference type="SUPFAM" id="SSF81383">
    <property type="entry name" value="F-box domain"/>
    <property type="match status" value="1"/>
</dbReference>
<dbReference type="STRING" id="3880.A0A072U889"/>
<dbReference type="Pfam" id="PF00646">
    <property type="entry name" value="F-box"/>
    <property type="match status" value="1"/>
</dbReference>
<dbReference type="InterPro" id="IPR036047">
    <property type="entry name" value="F-box-like_dom_sf"/>
</dbReference>
<evidence type="ECO:0000313" key="2">
    <source>
        <dbReference type="EMBL" id="KEH25333.1"/>
    </source>
</evidence>
<dbReference type="EnsemblPlants" id="KEH25333">
    <property type="protein sequence ID" value="KEH25333"/>
    <property type="gene ID" value="MTR_6g017280"/>
</dbReference>
<organism evidence="2 5">
    <name type="scientific">Medicago truncatula</name>
    <name type="common">Barrel medic</name>
    <name type="synonym">Medicago tribuloides</name>
    <dbReference type="NCBI Taxonomy" id="3880"/>
    <lineage>
        <taxon>Eukaryota</taxon>
        <taxon>Viridiplantae</taxon>
        <taxon>Streptophyta</taxon>
        <taxon>Embryophyta</taxon>
        <taxon>Tracheophyta</taxon>
        <taxon>Spermatophyta</taxon>
        <taxon>Magnoliopsida</taxon>
        <taxon>eudicotyledons</taxon>
        <taxon>Gunneridae</taxon>
        <taxon>Pentapetalae</taxon>
        <taxon>rosids</taxon>
        <taxon>fabids</taxon>
        <taxon>Fabales</taxon>
        <taxon>Fabaceae</taxon>
        <taxon>Papilionoideae</taxon>
        <taxon>50 kb inversion clade</taxon>
        <taxon>NPAAA clade</taxon>
        <taxon>Hologalegina</taxon>
        <taxon>IRL clade</taxon>
        <taxon>Trifolieae</taxon>
        <taxon>Medicago</taxon>
    </lineage>
</organism>
<dbReference type="Proteomes" id="UP000002051">
    <property type="component" value="Chromosome 6"/>
</dbReference>
<dbReference type="Pfam" id="PF07734">
    <property type="entry name" value="FBA_1"/>
    <property type="match status" value="1"/>
</dbReference>
<dbReference type="PANTHER" id="PTHR31672:SF13">
    <property type="entry name" value="F-BOX PROTEIN CPR30-LIKE"/>
    <property type="match status" value="1"/>
</dbReference>
<dbReference type="InterPro" id="IPR017451">
    <property type="entry name" value="F-box-assoc_interact_dom"/>
</dbReference>
<proteinExistence type="predicted"/>
<dbReference type="NCBIfam" id="TIGR01640">
    <property type="entry name" value="F_box_assoc_1"/>
    <property type="match status" value="1"/>
</dbReference>
<keyword evidence="5" id="KW-1185">Reference proteome</keyword>
<dbReference type="InterPro" id="IPR050796">
    <property type="entry name" value="SCF_F-box_component"/>
</dbReference>
<evidence type="ECO:0000259" key="1">
    <source>
        <dbReference type="PROSITE" id="PS50181"/>
    </source>
</evidence>
<protein>
    <submittedName>
        <fullName evidence="2">F-box protein interaction domain protein</fullName>
    </submittedName>
    <submittedName>
        <fullName evidence="3">Putative F-box domain-containing protein</fullName>
    </submittedName>
</protein>
<evidence type="ECO:0000313" key="3">
    <source>
        <dbReference type="EMBL" id="RHN50417.1"/>
    </source>
</evidence>
<dbReference type="CDD" id="cd22157">
    <property type="entry name" value="F-box_AtFBW1-like"/>
    <property type="match status" value="1"/>
</dbReference>
<sequence>MNINRLIILPDELIDKVVTPLDVKTLMLMKCVCKSWKTLISDPDFVKRHHKKQSTHLAFLTNNYKDLRECKVVPISSLMEGTSNSITLAVPSNQFYYKDAGRIVGSCNGLVCIQDCSFTAEYSEHAFSFWNFATRTKSEALVSFRSNPTLNKNINVCNFTFGYDNSTDTYKLVFFSLERDDDLMKTVIRVFTLGDNDWRDIDCLQVALVCQNVKNGVYLKSSISWCVRYRYNCHLKNLTVEQFVMISLDLGTETCTKLLLPRCCDEELHGFPTLSGLMDCLYFSYDFKKTHYVIWQMKEFGVQESWTKFLKISYTNLQQDFKTHETYYPPRLIPLCFSNNGDTLIFAINLPDQAFLYNWRDNTAKRIKSNGKNLWFSAKGYVESLVSTS</sequence>
<reference evidence="4" key="3">
    <citation type="submission" date="2015-04" db="UniProtKB">
        <authorList>
            <consortium name="EnsemblPlants"/>
        </authorList>
    </citation>
    <scope>IDENTIFICATION</scope>
    <source>
        <strain evidence="4">cv. Jemalong A17</strain>
    </source>
</reference>
<dbReference type="SMART" id="SM00256">
    <property type="entry name" value="FBOX"/>
    <property type="match status" value="1"/>
</dbReference>
<dbReference type="HOGENOM" id="CLU_027176_0_1_1"/>
<dbReference type="InterPro" id="IPR001810">
    <property type="entry name" value="F-box_dom"/>
</dbReference>
<dbReference type="EMBL" id="CM001222">
    <property type="protein sequence ID" value="KEH25333.1"/>
    <property type="molecule type" value="Genomic_DNA"/>
</dbReference>
<dbReference type="Proteomes" id="UP000265566">
    <property type="component" value="Chromosome 6"/>
</dbReference>
<gene>
    <name evidence="2" type="ordered locus">MTR_6g017280</name>
    <name evidence="3" type="ORF">MtrunA17_Chr6g0457181</name>
</gene>
<dbReference type="InterPro" id="IPR006527">
    <property type="entry name" value="F-box-assoc_dom_typ1"/>
</dbReference>
<dbReference type="AlphaFoldDB" id="A0A072U889"/>
<dbReference type="PANTHER" id="PTHR31672">
    <property type="entry name" value="BNACNNG10540D PROTEIN"/>
    <property type="match status" value="1"/>
</dbReference>
<evidence type="ECO:0000313" key="4">
    <source>
        <dbReference type="EnsemblPlants" id="KEH25333"/>
    </source>
</evidence>
<dbReference type="EMBL" id="PSQE01000006">
    <property type="protein sequence ID" value="RHN50417.1"/>
    <property type="molecule type" value="Genomic_DNA"/>
</dbReference>
<evidence type="ECO:0000313" key="5">
    <source>
        <dbReference type="Proteomes" id="UP000002051"/>
    </source>
</evidence>
<reference evidence="2 5" key="2">
    <citation type="journal article" date="2014" name="BMC Genomics">
        <title>An improved genome release (version Mt4.0) for the model legume Medicago truncatula.</title>
        <authorList>
            <person name="Tang H."/>
            <person name="Krishnakumar V."/>
            <person name="Bidwell S."/>
            <person name="Rosen B."/>
            <person name="Chan A."/>
            <person name="Zhou S."/>
            <person name="Gentzbittel L."/>
            <person name="Childs K.L."/>
            <person name="Yandell M."/>
            <person name="Gundlach H."/>
            <person name="Mayer K.F."/>
            <person name="Schwartz D.C."/>
            <person name="Town C.D."/>
        </authorList>
    </citation>
    <scope>GENOME REANNOTATION</scope>
    <source>
        <strain evidence="2">A17</strain>
        <strain evidence="4 5">cv. Jemalong A17</strain>
    </source>
</reference>
<dbReference type="Gramene" id="rna34699">
    <property type="protein sequence ID" value="RHN50417.1"/>
    <property type="gene ID" value="gene34699"/>
</dbReference>
<name>A0A072U889_MEDTR</name>
<feature type="domain" description="F-box" evidence="1">
    <location>
        <begin position="3"/>
        <end position="49"/>
    </location>
</feature>
<reference evidence="3" key="4">
    <citation type="journal article" date="2018" name="Nat. Plants">
        <title>Whole-genome landscape of Medicago truncatula symbiotic genes.</title>
        <authorList>
            <person name="Pecrix Y."/>
            <person name="Gamas P."/>
            <person name="Carrere S."/>
        </authorList>
    </citation>
    <scope>NUCLEOTIDE SEQUENCE</scope>
    <source>
        <tissue evidence="3">Leaves</tissue>
    </source>
</reference>
<dbReference type="PROSITE" id="PS50181">
    <property type="entry name" value="FBOX"/>
    <property type="match status" value="1"/>
</dbReference>
<reference evidence="2 5" key="1">
    <citation type="journal article" date="2011" name="Nature">
        <title>The Medicago genome provides insight into the evolution of rhizobial symbioses.</title>
        <authorList>
            <person name="Young N.D."/>
            <person name="Debelle F."/>
            <person name="Oldroyd G.E."/>
            <person name="Geurts R."/>
            <person name="Cannon S.B."/>
            <person name="Udvardi M.K."/>
            <person name="Benedito V.A."/>
            <person name="Mayer K.F."/>
            <person name="Gouzy J."/>
            <person name="Schoof H."/>
            <person name="Van de Peer Y."/>
            <person name="Proost S."/>
            <person name="Cook D.R."/>
            <person name="Meyers B.C."/>
            <person name="Spannagl M."/>
            <person name="Cheung F."/>
            <person name="De Mita S."/>
            <person name="Krishnakumar V."/>
            <person name="Gundlach H."/>
            <person name="Zhou S."/>
            <person name="Mudge J."/>
            <person name="Bharti A.K."/>
            <person name="Murray J.D."/>
            <person name="Naoumkina M.A."/>
            <person name="Rosen B."/>
            <person name="Silverstein K.A."/>
            <person name="Tang H."/>
            <person name="Rombauts S."/>
            <person name="Zhao P.X."/>
            <person name="Zhou P."/>
            <person name="Barbe V."/>
            <person name="Bardou P."/>
            <person name="Bechner M."/>
            <person name="Bellec A."/>
            <person name="Berger A."/>
            <person name="Berges H."/>
            <person name="Bidwell S."/>
            <person name="Bisseling T."/>
            <person name="Choisne N."/>
            <person name="Couloux A."/>
            <person name="Denny R."/>
            <person name="Deshpande S."/>
            <person name="Dai X."/>
            <person name="Doyle J.J."/>
            <person name="Dudez A.M."/>
            <person name="Farmer A.D."/>
            <person name="Fouteau S."/>
            <person name="Franken C."/>
            <person name="Gibelin C."/>
            <person name="Gish J."/>
            <person name="Goldstein S."/>
            <person name="Gonzalez A.J."/>
            <person name="Green P.J."/>
            <person name="Hallab A."/>
            <person name="Hartog M."/>
            <person name="Hua A."/>
            <person name="Humphray S.J."/>
            <person name="Jeong D.H."/>
            <person name="Jing Y."/>
            <person name="Jocker A."/>
            <person name="Kenton S.M."/>
            <person name="Kim D.J."/>
            <person name="Klee K."/>
            <person name="Lai H."/>
            <person name="Lang C."/>
            <person name="Lin S."/>
            <person name="Macmil S.L."/>
            <person name="Magdelenat G."/>
            <person name="Matthews L."/>
            <person name="McCorrison J."/>
            <person name="Monaghan E.L."/>
            <person name="Mun J.H."/>
            <person name="Najar F.Z."/>
            <person name="Nicholson C."/>
            <person name="Noirot C."/>
            <person name="O'Bleness M."/>
            <person name="Paule C.R."/>
            <person name="Poulain J."/>
            <person name="Prion F."/>
            <person name="Qin B."/>
            <person name="Qu C."/>
            <person name="Retzel E.F."/>
            <person name="Riddle C."/>
            <person name="Sallet E."/>
            <person name="Samain S."/>
            <person name="Samson N."/>
            <person name="Sanders I."/>
            <person name="Saurat O."/>
            <person name="Scarpelli C."/>
            <person name="Schiex T."/>
            <person name="Segurens B."/>
            <person name="Severin A.J."/>
            <person name="Sherrier D.J."/>
            <person name="Shi R."/>
            <person name="Sims S."/>
            <person name="Singer S.R."/>
            <person name="Sinharoy S."/>
            <person name="Sterck L."/>
            <person name="Viollet A."/>
            <person name="Wang B.B."/>
            <person name="Wang K."/>
            <person name="Wang M."/>
            <person name="Wang X."/>
            <person name="Warfsmann J."/>
            <person name="Weissenbach J."/>
            <person name="White D.D."/>
            <person name="White J.D."/>
            <person name="Wiley G.B."/>
            <person name="Wincker P."/>
            <person name="Xing Y."/>
            <person name="Yang L."/>
            <person name="Yao Z."/>
            <person name="Ying F."/>
            <person name="Zhai J."/>
            <person name="Zhou L."/>
            <person name="Zuber A."/>
            <person name="Denarie J."/>
            <person name="Dixon R.A."/>
            <person name="May G.D."/>
            <person name="Schwartz D.C."/>
            <person name="Rogers J."/>
            <person name="Quetier F."/>
            <person name="Town C.D."/>
            <person name="Roe B.A."/>
        </authorList>
    </citation>
    <scope>NUCLEOTIDE SEQUENCE [LARGE SCALE GENOMIC DNA]</scope>
    <source>
        <strain evidence="2">A17</strain>
        <strain evidence="4 5">cv. Jemalong A17</strain>
    </source>
</reference>
<dbReference type="Gene3D" id="1.20.1280.50">
    <property type="match status" value="1"/>
</dbReference>